<evidence type="ECO:0000256" key="1">
    <source>
        <dbReference type="SAM" id="SignalP"/>
    </source>
</evidence>
<reference evidence="2 3" key="1">
    <citation type="submission" date="2019-10" db="EMBL/GenBank/DDBJ databases">
        <authorList>
            <person name="Palmer J.M."/>
        </authorList>
    </citation>
    <scope>NUCLEOTIDE SEQUENCE [LARGE SCALE GENOMIC DNA]</scope>
    <source>
        <strain evidence="2 3">TWF696</strain>
    </source>
</reference>
<keyword evidence="1" id="KW-0732">Signal</keyword>
<feature type="chain" id="PRO_5043877759" evidence="1">
    <location>
        <begin position="24"/>
        <end position="178"/>
    </location>
</feature>
<proteinExistence type="predicted"/>
<evidence type="ECO:0000313" key="2">
    <source>
        <dbReference type="EMBL" id="KAK6330407.1"/>
    </source>
</evidence>
<sequence length="178" mass="18644">MFGITKSTVAIASVLALFGAAAAAPTSAPVVDYTKLIIPGPGLPSVAELGLTNEDLTKPVPGLEQLMARESENPNAVFKRYTPQCWGGPACSWSDAQGCYNYLVGLGNRPCKTSGIDQMCRVNGCSWQARTLNSREVSSPCSNAANGGAWVMNNCRGNIRGSNAAWGNGDLAVDLIGY</sequence>
<dbReference type="Proteomes" id="UP001375240">
    <property type="component" value="Unassembled WGS sequence"/>
</dbReference>
<dbReference type="EMBL" id="JAVHNQ010000018">
    <property type="protein sequence ID" value="KAK6330407.1"/>
    <property type="molecule type" value="Genomic_DNA"/>
</dbReference>
<keyword evidence="3" id="KW-1185">Reference proteome</keyword>
<protein>
    <submittedName>
        <fullName evidence="2">Uncharacterized protein</fullName>
    </submittedName>
</protein>
<dbReference type="AlphaFoldDB" id="A0AAV9U0Z1"/>
<name>A0AAV9U0Z1_9PEZI</name>
<organism evidence="2 3">
    <name type="scientific">Orbilia brochopaga</name>
    <dbReference type="NCBI Taxonomy" id="3140254"/>
    <lineage>
        <taxon>Eukaryota</taxon>
        <taxon>Fungi</taxon>
        <taxon>Dikarya</taxon>
        <taxon>Ascomycota</taxon>
        <taxon>Pezizomycotina</taxon>
        <taxon>Orbiliomycetes</taxon>
        <taxon>Orbiliales</taxon>
        <taxon>Orbiliaceae</taxon>
        <taxon>Orbilia</taxon>
    </lineage>
</organism>
<gene>
    <name evidence="2" type="ORF">TWF696_003504</name>
</gene>
<comment type="caution">
    <text evidence="2">The sequence shown here is derived from an EMBL/GenBank/DDBJ whole genome shotgun (WGS) entry which is preliminary data.</text>
</comment>
<feature type="signal peptide" evidence="1">
    <location>
        <begin position="1"/>
        <end position="23"/>
    </location>
</feature>
<accession>A0AAV9U0Z1</accession>
<evidence type="ECO:0000313" key="3">
    <source>
        <dbReference type="Proteomes" id="UP001375240"/>
    </source>
</evidence>